<feature type="chain" id="PRO_5012118807" evidence="1">
    <location>
        <begin position="19"/>
        <end position="74"/>
    </location>
</feature>
<sequence>MILLMLAVTRATMSNLSAQVQALAALMRGLPPGLDGLTNPGPSLGALDSETLQLLSAATGKLDSNCFAPKQMGA</sequence>
<feature type="signal peptide" evidence="1">
    <location>
        <begin position="1"/>
        <end position="18"/>
    </location>
</feature>
<keyword evidence="1" id="KW-0732">Signal</keyword>
<keyword evidence="3" id="KW-1185">Reference proteome</keyword>
<dbReference type="Proteomes" id="UP000186817">
    <property type="component" value="Unassembled WGS sequence"/>
</dbReference>
<organism evidence="2 3">
    <name type="scientific">Symbiodinium microadriaticum</name>
    <name type="common">Dinoflagellate</name>
    <name type="synonym">Zooxanthella microadriatica</name>
    <dbReference type="NCBI Taxonomy" id="2951"/>
    <lineage>
        <taxon>Eukaryota</taxon>
        <taxon>Sar</taxon>
        <taxon>Alveolata</taxon>
        <taxon>Dinophyceae</taxon>
        <taxon>Suessiales</taxon>
        <taxon>Symbiodiniaceae</taxon>
        <taxon>Symbiodinium</taxon>
    </lineage>
</organism>
<evidence type="ECO:0000313" key="2">
    <source>
        <dbReference type="EMBL" id="OLP77489.1"/>
    </source>
</evidence>
<accession>A0A1Q9C3J9</accession>
<evidence type="ECO:0000313" key="3">
    <source>
        <dbReference type="Proteomes" id="UP000186817"/>
    </source>
</evidence>
<dbReference type="AlphaFoldDB" id="A0A1Q9C3J9"/>
<comment type="caution">
    <text evidence="2">The sequence shown here is derived from an EMBL/GenBank/DDBJ whole genome shotgun (WGS) entry which is preliminary data.</text>
</comment>
<reference evidence="2 3" key="1">
    <citation type="submission" date="2016-02" db="EMBL/GenBank/DDBJ databases">
        <title>Genome analysis of coral dinoflagellate symbionts highlights evolutionary adaptations to a symbiotic lifestyle.</title>
        <authorList>
            <person name="Aranda M."/>
            <person name="Li Y."/>
            <person name="Liew Y.J."/>
            <person name="Baumgarten S."/>
            <person name="Simakov O."/>
            <person name="Wilson M."/>
            <person name="Piel J."/>
            <person name="Ashoor H."/>
            <person name="Bougouffa S."/>
            <person name="Bajic V.B."/>
            <person name="Ryu T."/>
            <person name="Ravasi T."/>
            <person name="Bayer T."/>
            <person name="Micklem G."/>
            <person name="Kim H."/>
            <person name="Bhak J."/>
            <person name="Lajeunesse T.C."/>
            <person name="Voolstra C.R."/>
        </authorList>
    </citation>
    <scope>NUCLEOTIDE SEQUENCE [LARGE SCALE GENOMIC DNA]</scope>
    <source>
        <strain evidence="2 3">CCMP2467</strain>
    </source>
</reference>
<proteinExistence type="predicted"/>
<protein>
    <submittedName>
        <fullName evidence="2">Uncharacterized protein</fullName>
    </submittedName>
</protein>
<gene>
    <name evidence="2" type="ORF">AK812_SmicGene42444</name>
</gene>
<name>A0A1Q9C3J9_SYMMI</name>
<evidence type="ECO:0000256" key="1">
    <source>
        <dbReference type="SAM" id="SignalP"/>
    </source>
</evidence>
<dbReference type="EMBL" id="LSRX01001757">
    <property type="protein sequence ID" value="OLP77489.1"/>
    <property type="molecule type" value="Genomic_DNA"/>
</dbReference>